<comment type="catalytic activity">
    <reaction evidence="10">
        <text>8-oxo-dGTP + H2O = 8-oxo-dGMP + diphosphate + H(+)</text>
        <dbReference type="Rhea" id="RHEA:31575"/>
        <dbReference type="ChEBI" id="CHEBI:15377"/>
        <dbReference type="ChEBI" id="CHEBI:15378"/>
        <dbReference type="ChEBI" id="CHEBI:33019"/>
        <dbReference type="ChEBI" id="CHEBI:63224"/>
        <dbReference type="ChEBI" id="CHEBI:77896"/>
        <dbReference type="EC" id="3.6.1.55"/>
    </reaction>
</comment>
<evidence type="ECO:0000256" key="15">
    <source>
        <dbReference type="ARBA" id="ARBA00041979"/>
    </source>
</evidence>
<feature type="domain" description="Nudix hydrolase" evidence="17">
    <location>
        <begin position="4"/>
        <end position="132"/>
    </location>
</feature>
<evidence type="ECO:0000256" key="12">
    <source>
        <dbReference type="ARBA" id="ARBA00038905"/>
    </source>
</evidence>
<evidence type="ECO:0000256" key="10">
    <source>
        <dbReference type="ARBA" id="ARBA00035861"/>
    </source>
</evidence>
<evidence type="ECO:0000256" key="13">
    <source>
        <dbReference type="ARBA" id="ARBA00040794"/>
    </source>
</evidence>
<dbReference type="PANTHER" id="PTHR47707">
    <property type="entry name" value="8-OXO-DGTP DIPHOSPHATASE"/>
    <property type="match status" value="1"/>
</dbReference>
<organism evidence="18 19">
    <name type="scientific">Symbiopectobacterium purcellii</name>
    <dbReference type="NCBI Taxonomy" id="2871826"/>
    <lineage>
        <taxon>Bacteria</taxon>
        <taxon>Pseudomonadati</taxon>
        <taxon>Pseudomonadota</taxon>
        <taxon>Gammaproteobacteria</taxon>
        <taxon>Enterobacterales</taxon>
        <taxon>Enterobacteriaceae</taxon>
    </lineage>
</organism>
<evidence type="ECO:0000256" key="11">
    <source>
        <dbReference type="ARBA" id="ARBA00036904"/>
    </source>
</evidence>
<comment type="cofactor">
    <cofactor evidence="1">
        <name>Mg(2+)</name>
        <dbReference type="ChEBI" id="CHEBI:18420"/>
    </cofactor>
</comment>
<keyword evidence="5" id="KW-0479">Metal-binding</keyword>
<dbReference type="PROSITE" id="PS51462">
    <property type="entry name" value="NUDIX"/>
    <property type="match status" value="1"/>
</dbReference>
<evidence type="ECO:0000256" key="9">
    <source>
        <dbReference type="ARBA" id="ARBA00023204"/>
    </source>
</evidence>
<keyword evidence="8" id="KW-0460">Magnesium</keyword>
<name>A0ABX9ASF7_9ENTR</name>
<keyword evidence="3" id="KW-0515">Mutator protein</keyword>
<dbReference type="PANTHER" id="PTHR47707:SF1">
    <property type="entry name" value="NUDIX HYDROLASE FAMILY PROTEIN"/>
    <property type="match status" value="1"/>
</dbReference>
<dbReference type="InterPro" id="IPR047127">
    <property type="entry name" value="MutT-like"/>
</dbReference>
<keyword evidence="4" id="KW-0235">DNA replication</keyword>
<dbReference type="InterPro" id="IPR020476">
    <property type="entry name" value="Nudix_hydrolase"/>
</dbReference>
<evidence type="ECO:0000313" key="19">
    <source>
        <dbReference type="Proteomes" id="UP000825886"/>
    </source>
</evidence>
<dbReference type="Gene3D" id="3.90.79.10">
    <property type="entry name" value="Nucleoside Triphosphate Pyrophosphohydrolase"/>
    <property type="match status" value="1"/>
</dbReference>
<evidence type="ECO:0000259" key="17">
    <source>
        <dbReference type="PROSITE" id="PS51462"/>
    </source>
</evidence>
<keyword evidence="6" id="KW-0227">DNA damage</keyword>
<keyword evidence="7" id="KW-0378">Hydrolase</keyword>
<dbReference type="InterPro" id="IPR015797">
    <property type="entry name" value="NUDIX_hydrolase-like_dom_sf"/>
</dbReference>
<sequence length="134" mass="14318">METSRVIRIAAAVITDATGACLLVRKQGTTAFMQPGGKMEPGETSEQALVRELKEELSIQIAIADLTYLGHFSDHAVNEPGYVVEADVYRVQGVSSVTPAAEIAEIAWVNPTAPTTLRLAPLTQQQLLPLAAAF</sequence>
<evidence type="ECO:0000313" key="18">
    <source>
        <dbReference type="EMBL" id="QZN96951.1"/>
    </source>
</evidence>
<evidence type="ECO:0000256" key="6">
    <source>
        <dbReference type="ARBA" id="ARBA00022763"/>
    </source>
</evidence>
<dbReference type="RefSeq" id="WP_222159964.1">
    <property type="nucleotide sequence ID" value="NZ_CP081864.1"/>
</dbReference>
<comment type="catalytic activity">
    <reaction evidence="11">
        <text>8-oxo-GTP + H2O = 8-oxo-GMP + diphosphate + H(+)</text>
        <dbReference type="Rhea" id="RHEA:67616"/>
        <dbReference type="ChEBI" id="CHEBI:15377"/>
        <dbReference type="ChEBI" id="CHEBI:15378"/>
        <dbReference type="ChEBI" id="CHEBI:33019"/>
        <dbReference type="ChEBI" id="CHEBI:143553"/>
        <dbReference type="ChEBI" id="CHEBI:145694"/>
    </reaction>
</comment>
<keyword evidence="19" id="KW-1185">Reference proteome</keyword>
<dbReference type="SUPFAM" id="SSF55811">
    <property type="entry name" value="Nudix"/>
    <property type="match status" value="1"/>
</dbReference>
<proteinExistence type="inferred from homology"/>
<evidence type="ECO:0000256" key="1">
    <source>
        <dbReference type="ARBA" id="ARBA00001946"/>
    </source>
</evidence>
<evidence type="ECO:0000256" key="2">
    <source>
        <dbReference type="ARBA" id="ARBA00005582"/>
    </source>
</evidence>
<keyword evidence="9" id="KW-0234">DNA repair</keyword>
<evidence type="ECO:0000256" key="5">
    <source>
        <dbReference type="ARBA" id="ARBA00022723"/>
    </source>
</evidence>
<dbReference type="CDD" id="cd04690">
    <property type="entry name" value="NUDIX_Hydrolase"/>
    <property type="match status" value="1"/>
</dbReference>
<dbReference type="Proteomes" id="UP000825886">
    <property type="component" value="Chromosome"/>
</dbReference>
<reference evidence="18 19" key="1">
    <citation type="submission" date="2021-08" db="EMBL/GenBank/DDBJ databases">
        <title>Culture and genomic analysis of Symbiopectobacterium purcellii sp. nov. gen. nov., isolated from the leafhopper Empoasca decipiens.</title>
        <authorList>
            <person name="Nadal-Jimenez P."/>
            <person name="Siozios S."/>
            <person name="Halliday N."/>
            <person name="Camara M."/>
            <person name="Hurst G.D.D."/>
        </authorList>
    </citation>
    <scope>NUCLEOTIDE SEQUENCE [LARGE SCALE GENOMIC DNA]</scope>
    <source>
        <strain evidence="18 19">SyEd1</strain>
    </source>
</reference>
<evidence type="ECO:0000256" key="8">
    <source>
        <dbReference type="ARBA" id="ARBA00022842"/>
    </source>
</evidence>
<dbReference type="EC" id="3.6.1.55" evidence="12"/>
<dbReference type="InterPro" id="IPR000086">
    <property type="entry name" value="NUDIX_hydrolase_dom"/>
</dbReference>
<gene>
    <name evidence="18" type="ORF">K6K13_06025</name>
</gene>
<dbReference type="Pfam" id="PF00293">
    <property type="entry name" value="NUDIX"/>
    <property type="match status" value="1"/>
</dbReference>
<accession>A0ABX9ASF7</accession>
<protein>
    <recommendedName>
        <fullName evidence="13">8-oxo-dGTP diphosphatase</fullName>
        <ecNumber evidence="12">3.6.1.55</ecNumber>
    </recommendedName>
    <alternativeName>
        <fullName evidence="16">7,8-dihydro-8-oxoguanine-triphosphatase</fullName>
    </alternativeName>
    <alternativeName>
        <fullName evidence="15">Mutator protein MutT</fullName>
    </alternativeName>
    <alternativeName>
        <fullName evidence="14">dGTP pyrophosphohydrolase</fullName>
    </alternativeName>
</protein>
<evidence type="ECO:0000256" key="3">
    <source>
        <dbReference type="ARBA" id="ARBA00022457"/>
    </source>
</evidence>
<evidence type="ECO:0000256" key="14">
    <source>
        <dbReference type="ARBA" id="ARBA00041592"/>
    </source>
</evidence>
<comment type="similarity">
    <text evidence="2">Belongs to the Nudix hydrolase family.</text>
</comment>
<dbReference type="PRINTS" id="PR00502">
    <property type="entry name" value="NUDIXFAMILY"/>
</dbReference>
<evidence type="ECO:0000256" key="7">
    <source>
        <dbReference type="ARBA" id="ARBA00022801"/>
    </source>
</evidence>
<evidence type="ECO:0000256" key="4">
    <source>
        <dbReference type="ARBA" id="ARBA00022705"/>
    </source>
</evidence>
<evidence type="ECO:0000256" key="16">
    <source>
        <dbReference type="ARBA" id="ARBA00042798"/>
    </source>
</evidence>
<dbReference type="EMBL" id="CP081864">
    <property type="protein sequence ID" value="QZN96951.1"/>
    <property type="molecule type" value="Genomic_DNA"/>
</dbReference>